<comment type="caution">
    <text evidence="3">The sequence shown here is derived from an EMBL/GenBank/DDBJ whole genome shotgun (WGS) entry which is preliminary data.</text>
</comment>
<dbReference type="AlphaFoldDB" id="A0A9P4IVK9"/>
<keyword evidence="2" id="KW-1133">Transmembrane helix</keyword>
<keyword evidence="4" id="KW-1185">Reference proteome</keyword>
<evidence type="ECO:0000313" key="4">
    <source>
        <dbReference type="Proteomes" id="UP000799439"/>
    </source>
</evidence>
<dbReference type="EMBL" id="ML996089">
    <property type="protein sequence ID" value="KAF2150451.1"/>
    <property type="molecule type" value="Genomic_DNA"/>
</dbReference>
<feature type="transmembrane region" description="Helical" evidence="2">
    <location>
        <begin position="40"/>
        <end position="58"/>
    </location>
</feature>
<feature type="region of interest" description="Disordered" evidence="1">
    <location>
        <begin position="94"/>
        <end position="141"/>
    </location>
</feature>
<dbReference type="OrthoDB" id="2121326at2759"/>
<accession>A0A9P4IVK9</accession>
<evidence type="ECO:0000256" key="1">
    <source>
        <dbReference type="SAM" id="MobiDB-lite"/>
    </source>
</evidence>
<keyword evidence="2" id="KW-0472">Membrane</keyword>
<feature type="compositionally biased region" description="Gly residues" evidence="1">
    <location>
        <begin position="94"/>
        <end position="119"/>
    </location>
</feature>
<protein>
    <submittedName>
        <fullName evidence="3">Uncharacterized protein</fullName>
    </submittedName>
</protein>
<dbReference type="Proteomes" id="UP000799439">
    <property type="component" value="Unassembled WGS sequence"/>
</dbReference>
<keyword evidence="2" id="KW-0812">Transmembrane</keyword>
<sequence>MASTPININAAKKPAPGGTAYFSNGRALDSLPLTVRAKKALCVVYCFIGLYLTTLFSFDPTTAARASPFAVQNRSPAAVRGGHFPKAPKPKFFFGGGGGSGGGDPRGPGGGPGGAGGFPGAKRRLGTVDSVRGPECGSCQG</sequence>
<reference evidence="3" key="1">
    <citation type="journal article" date="2020" name="Stud. Mycol.">
        <title>101 Dothideomycetes genomes: a test case for predicting lifestyles and emergence of pathogens.</title>
        <authorList>
            <person name="Haridas S."/>
            <person name="Albert R."/>
            <person name="Binder M."/>
            <person name="Bloem J."/>
            <person name="Labutti K."/>
            <person name="Salamov A."/>
            <person name="Andreopoulos B."/>
            <person name="Baker S."/>
            <person name="Barry K."/>
            <person name="Bills G."/>
            <person name="Bluhm B."/>
            <person name="Cannon C."/>
            <person name="Castanera R."/>
            <person name="Culley D."/>
            <person name="Daum C."/>
            <person name="Ezra D."/>
            <person name="Gonzalez J."/>
            <person name="Henrissat B."/>
            <person name="Kuo A."/>
            <person name="Liang C."/>
            <person name="Lipzen A."/>
            <person name="Lutzoni F."/>
            <person name="Magnuson J."/>
            <person name="Mondo S."/>
            <person name="Nolan M."/>
            <person name="Ohm R."/>
            <person name="Pangilinan J."/>
            <person name="Park H.-J."/>
            <person name="Ramirez L."/>
            <person name="Alfaro M."/>
            <person name="Sun H."/>
            <person name="Tritt A."/>
            <person name="Yoshinaga Y."/>
            <person name="Zwiers L.-H."/>
            <person name="Turgeon B."/>
            <person name="Goodwin S."/>
            <person name="Spatafora J."/>
            <person name="Crous P."/>
            <person name="Grigoriev I."/>
        </authorList>
    </citation>
    <scope>NUCLEOTIDE SEQUENCE</scope>
    <source>
        <strain evidence="3">CBS 260.36</strain>
    </source>
</reference>
<organism evidence="3 4">
    <name type="scientific">Myriangium duriaei CBS 260.36</name>
    <dbReference type="NCBI Taxonomy" id="1168546"/>
    <lineage>
        <taxon>Eukaryota</taxon>
        <taxon>Fungi</taxon>
        <taxon>Dikarya</taxon>
        <taxon>Ascomycota</taxon>
        <taxon>Pezizomycotina</taxon>
        <taxon>Dothideomycetes</taxon>
        <taxon>Dothideomycetidae</taxon>
        <taxon>Myriangiales</taxon>
        <taxon>Myriangiaceae</taxon>
        <taxon>Myriangium</taxon>
    </lineage>
</organism>
<gene>
    <name evidence="3" type="ORF">K461DRAFT_280455</name>
</gene>
<proteinExistence type="predicted"/>
<name>A0A9P4IVK9_9PEZI</name>
<evidence type="ECO:0000256" key="2">
    <source>
        <dbReference type="SAM" id="Phobius"/>
    </source>
</evidence>
<evidence type="ECO:0000313" key="3">
    <source>
        <dbReference type="EMBL" id="KAF2150451.1"/>
    </source>
</evidence>